<dbReference type="SMART" id="SM00894">
    <property type="entry name" value="Excalibur"/>
    <property type="match status" value="1"/>
</dbReference>
<name>A0A0Z8H1H8_STRSU</name>
<dbReference type="Proteomes" id="UP000074850">
    <property type="component" value="Unassembled WGS sequence"/>
</dbReference>
<feature type="region of interest" description="Disordered" evidence="1">
    <location>
        <begin position="417"/>
        <end position="440"/>
    </location>
</feature>
<reference evidence="3 4" key="1">
    <citation type="submission" date="2016-02" db="EMBL/GenBank/DDBJ databases">
        <authorList>
            <consortium name="Pathogen Informatics"/>
        </authorList>
    </citation>
    <scope>NUCLEOTIDE SEQUENCE [LARGE SCALE GENOMIC DNA]</scope>
    <source>
        <strain evidence="3 4">LSS64</strain>
    </source>
</reference>
<dbReference type="Pfam" id="PF05901">
    <property type="entry name" value="Excalibur"/>
    <property type="match status" value="1"/>
</dbReference>
<feature type="domain" description="Excalibur calcium-binding" evidence="2">
    <location>
        <begin position="404"/>
        <end position="440"/>
    </location>
</feature>
<gene>
    <name evidence="3" type="ORF">ERS132426_00119</name>
</gene>
<proteinExistence type="predicted"/>
<feature type="compositionally biased region" description="Basic and acidic residues" evidence="1">
    <location>
        <begin position="429"/>
        <end position="440"/>
    </location>
</feature>
<dbReference type="InterPro" id="IPR008613">
    <property type="entry name" value="Excalibur_Ca-bd_domain"/>
</dbReference>
<sequence length="440" mass="48846">MFNRWSNHSKHLESIPRIKKIFNRKTAMAIGGLGITTVVGGQLMTAELPMKDQIYDKSIEVVLKQFEEAGFEKVETIKISNIEYGENIDDTFVKIVSVDGEDWKEGRVLKSTPVTITYHAATDDAVELAFSSKKLSEIEEKLDDAGFENVSKSPILLVEKGNIDKKDTVDKIEIGSSTYTNGYFYSKKLPITITYFDVSPDNIEFPTTLDTTGNWKELEKQLTTAGFSNVKWTAVADKDKTKHEKIRKITVNGENIENLSNIEPVVKKQIPIEVTYSDFSSFAELPVSLTTTTVADTKQLFTNNGFNQVSETSIETNEIGKNGQIQSVEINGKNFNEINDKVIRKDSEIIIKYWNAEKAIVEKARKEEEARLAAEAQKAAQAQSQAQNQAQIQQFAGTSAGTVYYKNCTAARNAGAAPVRIGDPGYAPHLDRDGDGIGCE</sequence>
<dbReference type="RefSeq" id="WP_044759678.1">
    <property type="nucleotide sequence ID" value="NZ_CEFC01000035.1"/>
</dbReference>
<organism evidence="3 4">
    <name type="scientific">Streptococcus suis</name>
    <dbReference type="NCBI Taxonomy" id="1307"/>
    <lineage>
        <taxon>Bacteria</taxon>
        <taxon>Bacillati</taxon>
        <taxon>Bacillota</taxon>
        <taxon>Bacilli</taxon>
        <taxon>Lactobacillales</taxon>
        <taxon>Streptococcaceae</taxon>
        <taxon>Streptococcus</taxon>
    </lineage>
</organism>
<accession>A0A0Z8H1H8</accession>
<dbReference type="EMBL" id="FIHM01000001">
    <property type="protein sequence ID" value="CYV08823.1"/>
    <property type="molecule type" value="Genomic_DNA"/>
</dbReference>
<evidence type="ECO:0000256" key="1">
    <source>
        <dbReference type="SAM" id="MobiDB-lite"/>
    </source>
</evidence>
<evidence type="ECO:0000259" key="2">
    <source>
        <dbReference type="SMART" id="SM00894"/>
    </source>
</evidence>
<evidence type="ECO:0000313" key="4">
    <source>
        <dbReference type="Proteomes" id="UP000074850"/>
    </source>
</evidence>
<protein>
    <submittedName>
        <fullName evidence="3">Excalibur domain-containing protein</fullName>
    </submittedName>
</protein>
<evidence type="ECO:0000313" key="3">
    <source>
        <dbReference type="EMBL" id="CYV08823.1"/>
    </source>
</evidence>
<dbReference type="AlphaFoldDB" id="A0A0Z8H1H8"/>